<dbReference type="Proteomes" id="UP000280668">
    <property type="component" value="Unassembled WGS sequence"/>
</dbReference>
<dbReference type="EMBL" id="RKHK01000001">
    <property type="protein sequence ID" value="ROR72294.1"/>
    <property type="molecule type" value="Genomic_DNA"/>
</dbReference>
<feature type="compositionally biased region" description="Low complexity" evidence="1">
    <location>
        <begin position="217"/>
        <end position="250"/>
    </location>
</feature>
<keyword evidence="2" id="KW-0472">Membrane</keyword>
<feature type="region of interest" description="Disordered" evidence="1">
    <location>
        <begin position="195"/>
        <end position="271"/>
    </location>
</feature>
<dbReference type="OrthoDB" id="4775562at2"/>
<sequence length="431" mass="42847">MNPRLSAQGASRRHRIAAGLLAICLGLVLASPAAGAARVSVESELGGAQVHADQATTVRVSGAGFQSVPGGFGGIYVLFGSISGDSWRPSQGGQTGRDYLYAPDAEARDNQGYQRFVAFPGSSTDQAANGGVLAEDGSWSLSMVVPGARFTARDRDGAPVDVDCTQVQCGFLTVGAHGVASAANETFTPVSFAGAPSSTATSSGAGQTGTEAGGQTGTAAQPGAAGEGAAEPGTDDQPAGSGAESAPASPDEGAEDEDTEAPAISGPATVGLERSTIQAGRVLSFTGRGFAVGEQVVASLGAGLAGVGPILAGDFGEVAGAVQIPADIRPGTHLLRLEGAGSGQIAEVEISVAADPAAFAPADQPSSGWDWVFIVALLTGALLVALLVTSLVDAIRRRRRARRPDAAAAPEPAPPPPDPATRPEPVLGGAR</sequence>
<evidence type="ECO:0000256" key="1">
    <source>
        <dbReference type="SAM" id="MobiDB-lite"/>
    </source>
</evidence>
<feature type="compositionally biased region" description="Low complexity" evidence="1">
    <location>
        <begin position="195"/>
        <end position="210"/>
    </location>
</feature>
<reference evidence="4 5" key="1">
    <citation type="submission" date="2018-11" db="EMBL/GenBank/DDBJ databases">
        <title>Sequencing the genomes of 1000 actinobacteria strains.</title>
        <authorList>
            <person name="Klenk H.-P."/>
        </authorList>
    </citation>
    <scope>NUCLEOTIDE SEQUENCE [LARGE SCALE GENOMIC DNA]</scope>
    <source>
        <strain evidence="4 5">DSM 11294</strain>
    </source>
</reference>
<organism evidence="4 5">
    <name type="scientific">Bogoriella caseilytica</name>
    <dbReference type="NCBI Taxonomy" id="56055"/>
    <lineage>
        <taxon>Bacteria</taxon>
        <taxon>Bacillati</taxon>
        <taxon>Actinomycetota</taxon>
        <taxon>Actinomycetes</taxon>
        <taxon>Micrococcales</taxon>
        <taxon>Bogoriellaceae</taxon>
        <taxon>Bogoriella</taxon>
    </lineage>
</organism>
<keyword evidence="2" id="KW-1133">Transmembrane helix</keyword>
<dbReference type="Gene3D" id="2.60.40.230">
    <property type="entry name" value="Neocarzinostatin-like"/>
    <property type="match status" value="1"/>
</dbReference>
<name>A0A3N2BB38_9MICO</name>
<evidence type="ECO:0000256" key="2">
    <source>
        <dbReference type="SAM" id="Phobius"/>
    </source>
</evidence>
<feature type="transmembrane region" description="Helical" evidence="2">
    <location>
        <begin position="371"/>
        <end position="392"/>
    </location>
</feature>
<feature type="compositionally biased region" description="Pro residues" evidence="1">
    <location>
        <begin position="411"/>
        <end position="422"/>
    </location>
</feature>
<accession>A0A3N2BB38</accession>
<keyword evidence="5" id="KW-1185">Reference proteome</keyword>
<evidence type="ECO:0000313" key="4">
    <source>
        <dbReference type="EMBL" id="ROR72294.1"/>
    </source>
</evidence>
<feature type="chain" id="PRO_5018010368" evidence="3">
    <location>
        <begin position="37"/>
        <end position="431"/>
    </location>
</feature>
<comment type="caution">
    <text evidence="4">The sequence shown here is derived from an EMBL/GenBank/DDBJ whole genome shotgun (WGS) entry which is preliminary data.</text>
</comment>
<protein>
    <submittedName>
        <fullName evidence="4">Uncharacterized protein</fullName>
    </submittedName>
</protein>
<dbReference type="RefSeq" id="WP_123302882.1">
    <property type="nucleotide sequence ID" value="NZ_RKHK01000001.1"/>
</dbReference>
<keyword evidence="2" id="KW-0812">Transmembrane</keyword>
<proteinExistence type="predicted"/>
<gene>
    <name evidence="4" type="ORF">EDD31_0645</name>
</gene>
<feature type="region of interest" description="Disordered" evidence="1">
    <location>
        <begin position="401"/>
        <end position="431"/>
    </location>
</feature>
<evidence type="ECO:0000256" key="3">
    <source>
        <dbReference type="SAM" id="SignalP"/>
    </source>
</evidence>
<dbReference type="AlphaFoldDB" id="A0A3N2BB38"/>
<feature type="signal peptide" evidence="3">
    <location>
        <begin position="1"/>
        <end position="36"/>
    </location>
</feature>
<keyword evidence="3" id="KW-0732">Signal</keyword>
<evidence type="ECO:0000313" key="5">
    <source>
        <dbReference type="Proteomes" id="UP000280668"/>
    </source>
</evidence>